<keyword evidence="1" id="KW-1133">Transmembrane helix</keyword>
<dbReference type="RefSeq" id="WP_163818853.1">
    <property type="nucleotide sequence ID" value="NZ_JAAGOB010000006.1"/>
</dbReference>
<keyword evidence="1" id="KW-0472">Membrane</keyword>
<gene>
    <name evidence="2" type="ORF">G1H11_12140</name>
</gene>
<evidence type="ECO:0000313" key="2">
    <source>
        <dbReference type="EMBL" id="NED96058.1"/>
    </source>
</evidence>
<keyword evidence="1" id="KW-0812">Transmembrane</keyword>
<reference evidence="2 3" key="1">
    <citation type="submission" date="2020-02" db="EMBL/GenBank/DDBJ databases">
        <authorList>
            <person name="Li X.-J."/>
            <person name="Feng X.-M."/>
        </authorList>
    </citation>
    <scope>NUCLEOTIDE SEQUENCE [LARGE SCALE GENOMIC DNA]</scope>
    <source>
        <strain evidence="2 3">CGMCC 4.7225</strain>
    </source>
</reference>
<organism evidence="2 3">
    <name type="scientific">Phytoactinopolyspora alkaliphila</name>
    <dbReference type="NCBI Taxonomy" id="1783498"/>
    <lineage>
        <taxon>Bacteria</taxon>
        <taxon>Bacillati</taxon>
        <taxon>Actinomycetota</taxon>
        <taxon>Actinomycetes</taxon>
        <taxon>Jiangellales</taxon>
        <taxon>Jiangellaceae</taxon>
        <taxon>Phytoactinopolyspora</taxon>
    </lineage>
</organism>
<feature type="transmembrane region" description="Helical" evidence="1">
    <location>
        <begin position="31"/>
        <end position="50"/>
    </location>
</feature>
<evidence type="ECO:0000256" key="1">
    <source>
        <dbReference type="SAM" id="Phobius"/>
    </source>
</evidence>
<accession>A0A6N9YMH5</accession>
<sequence length="62" mass="6483">MYQGNPLNASAAVLGIGSVAALPDTGVPAFWSLVAIAVGLNTIGYLLLASRNFLPARRRRTV</sequence>
<name>A0A6N9YMH5_9ACTN</name>
<dbReference type="AlphaFoldDB" id="A0A6N9YMH5"/>
<dbReference type="EMBL" id="JAAGOB010000006">
    <property type="protein sequence ID" value="NED96058.1"/>
    <property type="molecule type" value="Genomic_DNA"/>
</dbReference>
<keyword evidence="3" id="KW-1185">Reference proteome</keyword>
<comment type="caution">
    <text evidence="2">The sequence shown here is derived from an EMBL/GenBank/DDBJ whole genome shotgun (WGS) entry which is preliminary data.</text>
</comment>
<dbReference type="Proteomes" id="UP000469185">
    <property type="component" value="Unassembled WGS sequence"/>
</dbReference>
<protein>
    <submittedName>
        <fullName evidence="2">Uncharacterized protein</fullName>
    </submittedName>
</protein>
<proteinExistence type="predicted"/>
<evidence type="ECO:0000313" key="3">
    <source>
        <dbReference type="Proteomes" id="UP000469185"/>
    </source>
</evidence>